<evidence type="ECO:0000313" key="3">
    <source>
        <dbReference type="Proteomes" id="UP000313645"/>
    </source>
</evidence>
<dbReference type="SUPFAM" id="SSF101327">
    <property type="entry name" value="YgfB-like"/>
    <property type="match status" value="1"/>
</dbReference>
<dbReference type="PANTHER" id="PTHR37528:SF1">
    <property type="entry name" value="UPF0149 PROTEIN YGFB"/>
    <property type="match status" value="1"/>
</dbReference>
<organism evidence="2 3">
    <name type="scientific">Marinobacter halodurans</name>
    <dbReference type="NCBI Taxonomy" id="2528979"/>
    <lineage>
        <taxon>Bacteria</taxon>
        <taxon>Pseudomonadati</taxon>
        <taxon>Pseudomonadota</taxon>
        <taxon>Gammaproteobacteria</taxon>
        <taxon>Pseudomonadales</taxon>
        <taxon>Marinobacteraceae</taxon>
        <taxon>Marinobacter</taxon>
    </lineage>
</organism>
<dbReference type="InterPro" id="IPR011978">
    <property type="entry name" value="YgfB-like"/>
</dbReference>
<dbReference type="Gene3D" id="1.20.120.740">
    <property type="entry name" value="YgfB uncharacterised protein family UPF0149, PF03695"/>
    <property type="match status" value="1"/>
</dbReference>
<gene>
    <name evidence="2" type="ORF">EZI54_03630</name>
</gene>
<name>A0ABY1ZP21_9GAMM</name>
<dbReference type="Proteomes" id="UP000313645">
    <property type="component" value="Unassembled WGS sequence"/>
</dbReference>
<dbReference type="Pfam" id="PF03695">
    <property type="entry name" value="UPF0149"/>
    <property type="match status" value="1"/>
</dbReference>
<evidence type="ECO:0000256" key="1">
    <source>
        <dbReference type="ARBA" id="ARBA00038308"/>
    </source>
</evidence>
<reference evidence="2 3" key="1">
    <citation type="submission" date="2019-02" db="EMBL/GenBank/DDBJ databases">
        <title>Marinobacter halodurans sp. nov., a marine bacterium isolated from sea tidal flat.</title>
        <authorList>
            <person name="Yoo Y."/>
            <person name="Lee D.W."/>
            <person name="Kim B.S."/>
            <person name="Kim J.-J."/>
        </authorList>
    </citation>
    <scope>NUCLEOTIDE SEQUENCE [LARGE SCALE GENOMIC DNA]</scope>
    <source>
        <strain evidence="2 3">YJ-S3-2</strain>
    </source>
</reference>
<accession>A0ABY1ZP21</accession>
<evidence type="ECO:0000313" key="2">
    <source>
        <dbReference type="EMBL" id="TBW58485.1"/>
    </source>
</evidence>
<comment type="caution">
    <text evidence="2">The sequence shown here is derived from an EMBL/GenBank/DDBJ whole genome shotgun (WGS) entry which is preliminary data.</text>
</comment>
<dbReference type="InterPro" id="IPR036255">
    <property type="entry name" value="YgfB-like_sf"/>
</dbReference>
<dbReference type="PANTHER" id="PTHR37528">
    <property type="entry name" value="UPF0149 PROTEIN YGFB"/>
    <property type="match status" value="1"/>
</dbReference>
<dbReference type="EMBL" id="SJDL01000004">
    <property type="protein sequence ID" value="TBW58485.1"/>
    <property type="molecule type" value="Genomic_DNA"/>
</dbReference>
<proteinExistence type="inferred from homology"/>
<protein>
    <submittedName>
        <fullName evidence="2">YecA family protein</fullName>
    </submittedName>
</protein>
<sequence length="196" mass="21351">MTENETSTPSLGDFESWANLFASYKAFSHPAELHGGLCGRLAAGGRLKPEEWRSLACENMGVAPEAVDSSDELRTFLDTAYEVTLASLQSSDLSFTPLLPDDDYALDQRLQALSAWVRGFLEGMALMAGRQLGEATGEIRELVEDLVAISQVAEGEGDSEEGEQQFNEITEYVRVGALTVFTEFNAPEPPADKTLH</sequence>
<comment type="similarity">
    <text evidence="1">Belongs to the UPF0149 family.</text>
</comment>
<dbReference type="RefSeq" id="WP_131479132.1">
    <property type="nucleotide sequence ID" value="NZ_SJDL01000004.1"/>
</dbReference>
<keyword evidence="3" id="KW-1185">Reference proteome</keyword>